<dbReference type="CDD" id="cd07054">
    <property type="entry name" value="BMC_PduT_repeat2"/>
    <property type="match status" value="1"/>
</dbReference>
<evidence type="ECO:0000313" key="5">
    <source>
        <dbReference type="EMBL" id="KEJ92737.1"/>
    </source>
</evidence>
<evidence type="ECO:0000256" key="1">
    <source>
        <dbReference type="ARBA" id="ARBA00024322"/>
    </source>
</evidence>
<feature type="domain" description="BMC" evidence="4">
    <location>
        <begin position="4"/>
        <end position="86"/>
    </location>
</feature>
<organism evidence="5 6">
    <name type="scientific">Synergistes jonesii</name>
    <dbReference type="NCBI Taxonomy" id="2754"/>
    <lineage>
        <taxon>Bacteria</taxon>
        <taxon>Thermotogati</taxon>
        <taxon>Synergistota</taxon>
        <taxon>Synergistia</taxon>
        <taxon>Synergistales</taxon>
        <taxon>Synergistaceae</taxon>
        <taxon>Synergistes</taxon>
    </lineage>
</organism>
<dbReference type="InterPro" id="IPR037233">
    <property type="entry name" value="CcmK-like_sf"/>
</dbReference>
<protein>
    <submittedName>
        <fullName evidence="5">Propanediol utilization protein</fullName>
    </submittedName>
</protein>
<keyword evidence="2" id="KW-1283">Bacterial microcompartment</keyword>
<dbReference type="InterPro" id="IPR044872">
    <property type="entry name" value="CcmK/CsoS1_BMC"/>
</dbReference>
<gene>
    <name evidence="5" type="ORF">EH55_00745</name>
</gene>
<dbReference type="EMBL" id="JMKI01000016">
    <property type="protein sequence ID" value="KEJ92737.1"/>
    <property type="molecule type" value="Genomic_DNA"/>
</dbReference>
<dbReference type="GO" id="GO:0031469">
    <property type="term" value="C:bacterial microcompartment"/>
    <property type="evidence" value="ECO:0007669"/>
    <property type="project" value="UniProtKB-SubCell"/>
</dbReference>
<dbReference type="InterPro" id="IPR050575">
    <property type="entry name" value="BMC_shell"/>
</dbReference>
<sequence length="179" mass="18260">MNNALGMLELGSIAAGIEACDFMVKAARVDLLRAVTLCPGKYMVIVAGDVGDVRASMDAGVKNAGEHVVDTLFIPNIHPQLIPAVSMTSQVARFGAIGALEFFSVASAITAGDVAAKAANITLIEIRTGYAVGGKGFVTLTGDVGAVRAAVEAAAKNAELLVATTVIPKPSPLLIQSLL</sequence>
<evidence type="ECO:0000259" key="4">
    <source>
        <dbReference type="PROSITE" id="PS51930"/>
    </source>
</evidence>
<dbReference type="SMART" id="SM00877">
    <property type="entry name" value="BMC"/>
    <property type="match status" value="2"/>
</dbReference>
<dbReference type="SUPFAM" id="SSF143414">
    <property type="entry name" value="CcmK-like"/>
    <property type="match status" value="2"/>
</dbReference>
<comment type="subcellular location">
    <subcellularLocation>
        <location evidence="1">Bacterial microcompartment</location>
    </subcellularLocation>
</comment>
<dbReference type="InterPro" id="IPR011238">
    <property type="entry name" value="Micro_shell_prot_PduT"/>
</dbReference>
<dbReference type="PIRSF" id="PIRSF034834">
    <property type="entry name" value="PduT"/>
    <property type="match status" value="1"/>
</dbReference>
<dbReference type="Gene3D" id="3.30.70.1710">
    <property type="match status" value="2"/>
</dbReference>
<dbReference type="GeneID" id="90983072"/>
<accession>A0A073J4U5</accession>
<dbReference type="CDD" id="cd07053">
    <property type="entry name" value="BMC_PduT_repeat1"/>
    <property type="match status" value="1"/>
</dbReference>
<evidence type="ECO:0000313" key="6">
    <source>
        <dbReference type="Proteomes" id="UP000027665"/>
    </source>
</evidence>
<dbReference type="Pfam" id="PF00936">
    <property type="entry name" value="BMC"/>
    <property type="match status" value="2"/>
</dbReference>
<proteinExistence type="inferred from homology"/>
<dbReference type="PANTHER" id="PTHR33941:SF11">
    <property type="entry name" value="BACTERIAL MICROCOMPARTMENT SHELL PROTEIN PDUJ"/>
    <property type="match status" value="1"/>
</dbReference>
<dbReference type="PROSITE" id="PS51930">
    <property type="entry name" value="BMC_2"/>
    <property type="match status" value="2"/>
</dbReference>
<dbReference type="eggNOG" id="COG4577">
    <property type="taxonomic scope" value="Bacteria"/>
</dbReference>
<dbReference type="PANTHER" id="PTHR33941">
    <property type="entry name" value="PROPANEDIOL UTILIZATION PROTEIN PDUA"/>
    <property type="match status" value="1"/>
</dbReference>
<comment type="similarity">
    <text evidence="3">Belongs to the bacterial microcompartments protein family.</text>
</comment>
<dbReference type="InterPro" id="IPR000249">
    <property type="entry name" value="BMC_dom"/>
</dbReference>
<feature type="domain" description="BMC" evidence="4">
    <location>
        <begin position="96"/>
        <end position="179"/>
    </location>
</feature>
<evidence type="ECO:0000256" key="2">
    <source>
        <dbReference type="ARBA" id="ARBA00024446"/>
    </source>
</evidence>
<evidence type="ECO:0000256" key="3">
    <source>
        <dbReference type="PROSITE-ProRule" id="PRU01278"/>
    </source>
</evidence>
<keyword evidence="6" id="KW-1185">Reference proteome</keyword>
<name>A0A073J4U5_9BACT</name>
<dbReference type="STRING" id="2754.EH55_00745"/>
<dbReference type="Proteomes" id="UP000027665">
    <property type="component" value="Unassembled WGS sequence"/>
</dbReference>
<dbReference type="AlphaFoldDB" id="A0A073J4U5"/>
<comment type="caution">
    <text evidence="5">The sequence shown here is derived from an EMBL/GenBank/DDBJ whole genome shotgun (WGS) entry which is preliminary data.</text>
</comment>
<dbReference type="PATRIC" id="fig|2754.20.peg.2568"/>
<dbReference type="RefSeq" id="WP_037975013.1">
    <property type="nucleotide sequence ID" value="NZ_CALIAO010000018.1"/>
</dbReference>
<reference evidence="5 6" key="1">
    <citation type="submission" date="2014-04" db="EMBL/GenBank/DDBJ databases">
        <title>Draft Genome Sequence of Synergistes jonesii.</title>
        <authorList>
            <person name="Coil D.A."/>
            <person name="Eisen J.A."/>
            <person name="Holland-Moritz H.E."/>
        </authorList>
    </citation>
    <scope>NUCLEOTIDE SEQUENCE [LARGE SCALE GENOMIC DNA]</scope>
    <source>
        <strain evidence="5 6">78-1</strain>
    </source>
</reference>
<dbReference type="OrthoDB" id="9791973at2"/>